<keyword evidence="3" id="KW-1185">Reference proteome</keyword>
<sequence>MHPDTDWLDYPADDDTPTPLPPSKEQAAHARRLRERRAALEERWLVAALEGEGLATCCTPLGDINGTPSQY</sequence>
<reference evidence="2 3" key="1">
    <citation type="submission" date="2020-04" db="EMBL/GenBank/DDBJ databases">
        <title>Draft genome of Leeia sp. IMCC25680.</title>
        <authorList>
            <person name="Song J."/>
            <person name="Cho J.-C."/>
        </authorList>
    </citation>
    <scope>NUCLEOTIDE SEQUENCE [LARGE SCALE GENOMIC DNA]</scope>
    <source>
        <strain evidence="2 3">IMCC25680</strain>
    </source>
</reference>
<protein>
    <submittedName>
        <fullName evidence="2">Uncharacterized protein</fullName>
    </submittedName>
</protein>
<proteinExistence type="predicted"/>
<evidence type="ECO:0000313" key="2">
    <source>
        <dbReference type="EMBL" id="NLR74330.1"/>
    </source>
</evidence>
<evidence type="ECO:0000313" key="3">
    <source>
        <dbReference type="Proteomes" id="UP000587991"/>
    </source>
</evidence>
<organism evidence="2 3">
    <name type="scientific">Leeia aquatica</name>
    <dbReference type="NCBI Taxonomy" id="2725557"/>
    <lineage>
        <taxon>Bacteria</taxon>
        <taxon>Pseudomonadati</taxon>
        <taxon>Pseudomonadota</taxon>
        <taxon>Betaproteobacteria</taxon>
        <taxon>Neisseriales</taxon>
        <taxon>Leeiaceae</taxon>
        <taxon>Leeia</taxon>
    </lineage>
</organism>
<accession>A0A847RSZ5</accession>
<dbReference type="EMBL" id="JABAIM010000001">
    <property type="protein sequence ID" value="NLR74330.1"/>
    <property type="molecule type" value="Genomic_DNA"/>
</dbReference>
<feature type="region of interest" description="Disordered" evidence="1">
    <location>
        <begin position="1"/>
        <end position="34"/>
    </location>
</feature>
<dbReference type="AlphaFoldDB" id="A0A847RSZ5"/>
<evidence type="ECO:0000256" key="1">
    <source>
        <dbReference type="SAM" id="MobiDB-lite"/>
    </source>
</evidence>
<comment type="caution">
    <text evidence="2">The sequence shown here is derived from an EMBL/GenBank/DDBJ whole genome shotgun (WGS) entry which is preliminary data.</text>
</comment>
<dbReference type="RefSeq" id="WP_168875952.1">
    <property type="nucleotide sequence ID" value="NZ_JABAIM010000001.1"/>
</dbReference>
<name>A0A847RSZ5_9NEIS</name>
<dbReference type="Proteomes" id="UP000587991">
    <property type="component" value="Unassembled WGS sequence"/>
</dbReference>
<gene>
    <name evidence="2" type="ORF">HF682_04075</name>
</gene>